<dbReference type="RefSeq" id="WP_007338131.1">
    <property type="nucleotide sequence ID" value="NZ_AMWG01000086.1"/>
</dbReference>
<organism evidence="1 2">
    <name type="scientific">Rhodopirellula baltica SWK14</name>
    <dbReference type="NCBI Taxonomy" id="993516"/>
    <lineage>
        <taxon>Bacteria</taxon>
        <taxon>Pseudomonadati</taxon>
        <taxon>Planctomycetota</taxon>
        <taxon>Planctomycetia</taxon>
        <taxon>Pirellulales</taxon>
        <taxon>Pirellulaceae</taxon>
        <taxon>Rhodopirellula</taxon>
    </lineage>
</organism>
<reference evidence="1 2" key="1">
    <citation type="journal article" date="2013" name="Mar. Genomics">
        <title>Expression of sulfatases in Rhodopirellula baltica and the diversity of sulfatases in the genus Rhodopirellula.</title>
        <authorList>
            <person name="Wegner C.E."/>
            <person name="Richter-Heitmann T."/>
            <person name="Klindworth A."/>
            <person name="Klockow C."/>
            <person name="Richter M."/>
            <person name="Achstetter T."/>
            <person name="Glockner F.O."/>
            <person name="Harder J."/>
        </authorList>
    </citation>
    <scope>NUCLEOTIDE SEQUENCE [LARGE SCALE GENOMIC DNA]</scope>
    <source>
        <strain evidence="1 2">SWK14</strain>
    </source>
</reference>
<proteinExistence type="predicted"/>
<evidence type="ECO:0000313" key="1">
    <source>
        <dbReference type="EMBL" id="ELP32879.1"/>
    </source>
</evidence>
<name>L7CF51_RHOBT</name>
<dbReference type="Proteomes" id="UP000010959">
    <property type="component" value="Unassembled WGS sequence"/>
</dbReference>
<dbReference type="EMBL" id="AMWG01000086">
    <property type="protein sequence ID" value="ELP32879.1"/>
    <property type="molecule type" value="Genomic_DNA"/>
</dbReference>
<dbReference type="AlphaFoldDB" id="L7CF51"/>
<protein>
    <submittedName>
        <fullName evidence="1">Uncharacterized protein</fullName>
    </submittedName>
</protein>
<sequence>MADDVTIEQRLAAIENQNNTIKSLLLVLAAKTGFGEDEMRSATRESRDIAIALDPSPGEVDPEN</sequence>
<accession>L7CF51</accession>
<comment type="caution">
    <text evidence="1">The sequence shown here is derived from an EMBL/GenBank/DDBJ whole genome shotgun (WGS) entry which is preliminary data.</text>
</comment>
<gene>
    <name evidence="1" type="ORF">RBSWK_03188</name>
</gene>
<evidence type="ECO:0000313" key="2">
    <source>
        <dbReference type="Proteomes" id="UP000010959"/>
    </source>
</evidence>
<dbReference type="PATRIC" id="fig|993516.3.peg.3394"/>